<comment type="catalytic activity">
    <reaction evidence="1 5">
        <text>GTP + H2O = 7,8-dihydroneopterin 3'-triphosphate + formate + H(+)</text>
        <dbReference type="Rhea" id="RHEA:17473"/>
        <dbReference type="ChEBI" id="CHEBI:15377"/>
        <dbReference type="ChEBI" id="CHEBI:15378"/>
        <dbReference type="ChEBI" id="CHEBI:15740"/>
        <dbReference type="ChEBI" id="CHEBI:37565"/>
        <dbReference type="ChEBI" id="CHEBI:58462"/>
        <dbReference type="EC" id="3.5.4.16"/>
    </reaction>
</comment>
<dbReference type="NCBIfam" id="TIGR00063">
    <property type="entry name" value="folE"/>
    <property type="match status" value="1"/>
</dbReference>
<feature type="binding site" evidence="5">
    <location>
        <position position="87"/>
    </location>
    <ligand>
        <name>Zn(2+)</name>
        <dbReference type="ChEBI" id="CHEBI:29105"/>
    </ligand>
</feature>
<reference evidence="7 8" key="1">
    <citation type="journal article" date="2018" name="Nat. Biotechnol.">
        <title>A standardized bacterial taxonomy based on genome phylogeny substantially revises the tree of life.</title>
        <authorList>
            <person name="Parks D.H."/>
            <person name="Chuvochina M."/>
            <person name="Waite D.W."/>
            <person name="Rinke C."/>
            <person name="Skarshewski A."/>
            <person name="Chaumeil P.A."/>
            <person name="Hugenholtz P."/>
        </authorList>
    </citation>
    <scope>NUCLEOTIDE SEQUENCE [LARGE SCALE GENOMIC DNA]</scope>
    <source>
        <strain evidence="7">UBA9956</strain>
    </source>
</reference>
<dbReference type="Proteomes" id="UP000264062">
    <property type="component" value="Unassembled WGS sequence"/>
</dbReference>
<dbReference type="SUPFAM" id="SSF55620">
    <property type="entry name" value="Tetrahydrobiopterin biosynthesis enzymes-like"/>
    <property type="match status" value="1"/>
</dbReference>
<dbReference type="InterPro" id="IPR018234">
    <property type="entry name" value="GTP_CycHdrlase_I_CS"/>
</dbReference>
<feature type="binding site" evidence="5">
    <location>
        <position position="90"/>
    </location>
    <ligand>
        <name>Zn(2+)</name>
        <dbReference type="ChEBI" id="CHEBI:29105"/>
    </ligand>
</feature>
<dbReference type="Pfam" id="PF01227">
    <property type="entry name" value="GTP_cyclohydroI"/>
    <property type="match status" value="1"/>
</dbReference>
<dbReference type="GO" id="GO:0005525">
    <property type="term" value="F:GTP binding"/>
    <property type="evidence" value="ECO:0007669"/>
    <property type="project" value="UniProtKB-KW"/>
</dbReference>
<evidence type="ECO:0000259" key="6">
    <source>
        <dbReference type="Pfam" id="PF01227"/>
    </source>
</evidence>
<dbReference type="Gene3D" id="1.10.286.10">
    <property type="match status" value="1"/>
</dbReference>
<dbReference type="EMBL" id="DMZY01000080">
    <property type="protein sequence ID" value="HAV92053.1"/>
    <property type="molecule type" value="Genomic_DNA"/>
</dbReference>
<feature type="binding site" evidence="5">
    <location>
        <position position="159"/>
    </location>
    <ligand>
        <name>Zn(2+)</name>
        <dbReference type="ChEBI" id="CHEBI:29105"/>
    </ligand>
</feature>
<comment type="caution">
    <text evidence="7">The sequence shown here is derived from an EMBL/GenBank/DDBJ whole genome shotgun (WGS) entry which is preliminary data.</text>
</comment>
<protein>
    <recommendedName>
        <fullName evidence="5">GTP cyclohydrolase 1</fullName>
        <ecNumber evidence="5">3.5.4.16</ecNumber>
    </recommendedName>
    <alternativeName>
        <fullName evidence="5">GTP cyclohydrolase I</fullName>
        <shortName evidence="5">GTP-CH-I</shortName>
    </alternativeName>
</protein>
<gene>
    <name evidence="5 7" type="primary">folE</name>
    <name evidence="7" type="ORF">DCW38_02600</name>
</gene>
<dbReference type="NCBIfam" id="NF006825">
    <property type="entry name" value="PRK09347.1-2"/>
    <property type="match status" value="1"/>
</dbReference>
<feature type="domain" description="GTP cyclohydrolase I" evidence="6">
    <location>
        <begin position="20"/>
        <end position="194"/>
    </location>
</feature>
<accession>A0A350H937</accession>
<comment type="subunit">
    <text evidence="5">Homopolymer.</text>
</comment>
<comment type="similarity">
    <text evidence="5">Belongs to the GTP cyclohydrolase I family.</text>
</comment>
<dbReference type="GO" id="GO:0006729">
    <property type="term" value="P:tetrahydrobiopterin biosynthetic process"/>
    <property type="evidence" value="ECO:0007669"/>
    <property type="project" value="TreeGrafter"/>
</dbReference>
<dbReference type="UniPathway" id="UPA00848">
    <property type="reaction ID" value="UER00151"/>
</dbReference>
<dbReference type="GO" id="GO:0003934">
    <property type="term" value="F:GTP cyclohydrolase I activity"/>
    <property type="evidence" value="ECO:0007669"/>
    <property type="project" value="UniProtKB-UniRule"/>
</dbReference>
<keyword evidence="3 5" id="KW-0554">One-carbon metabolism</keyword>
<proteinExistence type="inferred from homology"/>
<keyword evidence="5" id="KW-0479">Metal-binding</keyword>
<evidence type="ECO:0000313" key="7">
    <source>
        <dbReference type="EMBL" id="HAV92053.1"/>
    </source>
</evidence>
<evidence type="ECO:0000256" key="3">
    <source>
        <dbReference type="ARBA" id="ARBA00022563"/>
    </source>
</evidence>
<dbReference type="GO" id="GO:0006730">
    <property type="term" value="P:one-carbon metabolic process"/>
    <property type="evidence" value="ECO:0007669"/>
    <property type="project" value="UniProtKB-UniRule"/>
</dbReference>
<dbReference type="InterPro" id="IPR001474">
    <property type="entry name" value="GTP_CycHdrlase_I"/>
</dbReference>
<dbReference type="Gene3D" id="3.30.1130.10">
    <property type="match status" value="1"/>
</dbReference>
<dbReference type="PROSITE" id="PS00860">
    <property type="entry name" value="GTP_CYCLOHYDROL_1_2"/>
    <property type="match status" value="1"/>
</dbReference>
<keyword evidence="4 5" id="KW-0378">Hydrolase</keyword>
<keyword evidence="5" id="KW-0547">Nucleotide-binding</keyword>
<dbReference type="PANTHER" id="PTHR11109:SF7">
    <property type="entry name" value="GTP CYCLOHYDROLASE 1"/>
    <property type="match status" value="1"/>
</dbReference>
<dbReference type="FunFam" id="3.30.1130.10:FF:000001">
    <property type="entry name" value="GTP cyclohydrolase 1"/>
    <property type="match status" value="1"/>
</dbReference>
<evidence type="ECO:0000256" key="2">
    <source>
        <dbReference type="ARBA" id="ARBA00005080"/>
    </source>
</evidence>
<dbReference type="GO" id="GO:0046654">
    <property type="term" value="P:tetrahydrofolate biosynthetic process"/>
    <property type="evidence" value="ECO:0007669"/>
    <property type="project" value="UniProtKB-UniRule"/>
</dbReference>
<dbReference type="GO" id="GO:0008270">
    <property type="term" value="F:zinc ion binding"/>
    <property type="evidence" value="ECO:0007669"/>
    <property type="project" value="UniProtKB-UniRule"/>
</dbReference>
<evidence type="ECO:0000256" key="5">
    <source>
        <dbReference type="HAMAP-Rule" id="MF_00223"/>
    </source>
</evidence>
<dbReference type="HAMAP" id="MF_00223">
    <property type="entry name" value="FolE"/>
    <property type="match status" value="1"/>
</dbReference>
<keyword evidence="5" id="KW-0862">Zinc</keyword>
<evidence type="ECO:0000313" key="8">
    <source>
        <dbReference type="Proteomes" id="UP000264062"/>
    </source>
</evidence>
<organism evidence="7 8">
    <name type="scientific">candidate division WOR-3 bacterium</name>
    <dbReference type="NCBI Taxonomy" id="2052148"/>
    <lineage>
        <taxon>Bacteria</taxon>
        <taxon>Bacteria division WOR-3</taxon>
    </lineage>
</organism>
<name>A0A350H937_UNCW3</name>
<keyword evidence="5" id="KW-0342">GTP-binding</keyword>
<sequence>MKNQKKSRKRKSIDIEKIRLAVEMIVDALGDNINKEGMKDTPRRMAEMYKEIFSGLYKDVKKEVSLYTTKNQDEMIVLRYIPFFSMCEHHLLPFFGYVHIAYIPANDKITGFSNLLEVVDTLSKRPQIQERLTTDIADTLVSQLKPMGVLVIVEAQQLCLYMRGIKKPGVNTTTSAVRGVMKKAITREEALNLIGAGKDK</sequence>
<dbReference type="AlphaFoldDB" id="A0A350H937"/>
<dbReference type="InterPro" id="IPR043133">
    <property type="entry name" value="GTP-CH-I_C/QueF"/>
</dbReference>
<dbReference type="InterPro" id="IPR020602">
    <property type="entry name" value="GTP_CycHdrlase_I_dom"/>
</dbReference>
<dbReference type="GO" id="GO:0005737">
    <property type="term" value="C:cytoplasm"/>
    <property type="evidence" value="ECO:0007669"/>
    <property type="project" value="TreeGrafter"/>
</dbReference>
<dbReference type="NCBIfam" id="NF006826">
    <property type="entry name" value="PRK09347.1-3"/>
    <property type="match status" value="1"/>
</dbReference>
<dbReference type="EC" id="3.5.4.16" evidence="5"/>
<comment type="pathway">
    <text evidence="2 5">Cofactor biosynthesis; 7,8-dihydroneopterin triphosphate biosynthesis; 7,8-dihydroneopterin triphosphate from GTP: step 1/1.</text>
</comment>
<evidence type="ECO:0000256" key="4">
    <source>
        <dbReference type="ARBA" id="ARBA00022801"/>
    </source>
</evidence>
<evidence type="ECO:0000256" key="1">
    <source>
        <dbReference type="ARBA" id="ARBA00001052"/>
    </source>
</evidence>
<dbReference type="PANTHER" id="PTHR11109">
    <property type="entry name" value="GTP CYCLOHYDROLASE I"/>
    <property type="match status" value="1"/>
</dbReference>
<dbReference type="InterPro" id="IPR043134">
    <property type="entry name" value="GTP-CH-I_N"/>
</dbReference>